<feature type="region of interest" description="Disordered" evidence="2">
    <location>
        <begin position="100"/>
        <end position="189"/>
    </location>
</feature>
<proteinExistence type="predicted"/>
<dbReference type="EMBL" id="PYFQ01000009">
    <property type="protein sequence ID" value="PSK37079.1"/>
    <property type="molecule type" value="Genomic_DNA"/>
</dbReference>
<evidence type="ECO:0000256" key="1">
    <source>
        <dbReference type="SAM" id="Coils"/>
    </source>
</evidence>
<evidence type="ECO:0000259" key="3">
    <source>
        <dbReference type="Pfam" id="PF20994"/>
    </source>
</evidence>
<dbReference type="AlphaFoldDB" id="A0A2P7YM97"/>
<dbReference type="InterPro" id="IPR048743">
    <property type="entry name" value="AME1"/>
</dbReference>
<feature type="region of interest" description="Disordered" evidence="2">
    <location>
        <begin position="43"/>
        <end position="80"/>
    </location>
</feature>
<feature type="compositionally biased region" description="Basic and acidic residues" evidence="2">
    <location>
        <begin position="65"/>
        <end position="80"/>
    </location>
</feature>
<organism evidence="4 5">
    <name type="scientific">Candidozyma pseudohaemuli</name>
    <dbReference type="NCBI Taxonomy" id="418784"/>
    <lineage>
        <taxon>Eukaryota</taxon>
        <taxon>Fungi</taxon>
        <taxon>Dikarya</taxon>
        <taxon>Ascomycota</taxon>
        <taxon>Saccharomycotina</taxon>
        <taxon>Pichiomycetes</taxon>
        <taxon>Metschnikowiaceae</taxon>
        <taxon>Candidozyma</taxon>
    </lineage>
</organism>
<reference evidence="4 5" key="1">
    <citation type="submission" date="2018-03" db="EMBL/GenBank/DDBJ databases">
        <title>Candida pseudohaemulonii genome assembly and annotation.</title>
        <authorList>
            <person name="Munoz J.F."/>
            <person name="Gade L.G."/>
            <person name="Chow N.A."/>
            <person name="Litvintseva A.P."/>
            <person name="Loparev V.N."/>
            <person name="Cuomo C.A."/>
        </authorList>
    </citation>
    <scope>NUCLEOTIDE SEQUENCE [LARGE SCALE GENOMIC DNA]</scope>
    <source>
        <strain evidence="4 5">B12108</strain>
    </source>
</reference>
<protein>
    <recommendedName>
        <fullName evidence="3">Inner kinetochore subunit AME1 domain-containing protein</fullName>
    </recommendedName>
</protein>
<name>A0A2P7YM97_9ASCO</name>
<evidence type="ECO:0000313" key="4">
    <source>
        <dbReference type="EMBL" id="PSK37079.1"/>
    </source>
</evidence>
<accession>A0A2P7YM97</accession>
<gene>
    <name evidence="4" type="ORF">C7M61_003506</name>
</gene>
<keyword evidence="1" id="KW-0175">Coiled coil</keyword>
<dbReference type="OrthoDB" id="3995136at2759"/>
<dbReference type="VEuPathDB" id="FungiDB:C7M61_003506"/>
<dbReference type="Proteomes" id="UP000241107">
    <property type="component" value="Unassembled WGS sequence"/>
</dbReference>
<keyword evidence="5" id="KW-1185">Reference proteome</keyword>
<dbReference type="GeneID" id="36566894"/>
<sequence length="443" mass="50622">MRSTSAVKHGREVQGMFSGLIPLLLTNFRIKYSVDDFSIKLPEKSPLASPDHRQHKPQASPKGRLTREPPKLSPPDAKKARLLESLDLALIKPEDVDLPRRRRHSLSKAEARKNYQAARDRRKLMFSSDEEEEEKEFSPAPVMDFNVSQTPDYEEETKPPVKKEPESPKPAEPVKRRRGRPRKGEQEKKLMTVTRRSKRIVENPDLRKHHTPEPAILLVPKPLRALGLGLLTFSESKPEPTATLITKSALGRQKPLTVDAERIHTANSRDKRFTLTTLDVLRQLVDEANPKAVKNEIINESAVLYEFKAHLLYSISHLMDVHASTKDISHDVMEVQRQKTEMRRNILELKKEHANVGEQLNKLRNEHNLHKEKQAQFNNTVDAIAALKEATANPASYDDHTSLSDTVLMKLADVTRVFHPQLGLQQQLQIINEELSRKLENRT</sequence>
<feature type="domain" description="Inner kinetochore subunit AME1" evidence="3">
    <location>
        <begin position="303"/>
        <end position="436"/>
    </location>
</feature>
<comment type="caution">
    <text evidence="4">The sequence shown here is derived from an EMBL/GenBank/DDBJ whole genome shotgun (WGS) entry which is preliminary data.</text>
</comment>
<dbReference type="Pfam" id="PF20994">
    <property type="entry name" value="CENPU"/>
    <property type="match status" value="1"/>
</dbReference>
<feature type="compositionally biased region" description="Basic and acidic residues" evidence="2">
    <location>
        <begin position="156"/>
        <end position="174"/>
    </location>
</feature>
<evidence type="ECO:0000256" key="2">
    <source>
        <dbReference type="SAM" id="MobiDB-lite"/>
    </source>
</evidence>
<feature type="coiled-coil region" evidence="1">
    <location>
        <begin position="332"/>
        <end position="380"/>
    </location>
</feature>
<evidence type="ECO:0000313" key="5">
    <source>
        <dbReference type="Proteomes" id="UP000241107"/>
    </source>
</evidence>
<dbReference type="RefSeq" id="XP_024712930.1">
    <property type="nucleotide sequence ID" value="XM_024858843.1"/>
</dbReference>